<protein>
    <submittedName>
        <fullName evidence="1">Uncharacterized protein</fullName>
    </submittedName>
</protein>
<dbReference type="RefSeq" id="WP_320502269.1">
    <property type="nucleotide sequence ID" value="NZ_JAXCLX010000003.1"/>
</dbReference>
<accession>A0ABU5E4L2</accession>
<comment type="caution">
    <text evidence="1">The sequence shown here is derived from an EMBL/GenBank/DDBJ whole genome shotgun (WGS) entry which is preliminary data.</text>
</comment>
<dbReference type="Proteomes" id="UP001271769">
    <property type="component" value="Unassembled WGS sequence"/>
</dbReference>
<organism evidence="1 2">
    <name type="scientific">Dongia rigui</name>
    <dbReference type="NCBI Taxonomy" id="940149"/>
    <lineage>
        <taxon>Bacteria</taxon>
        <taxon>Pseudomonadati</taxon>
        <taxon>Pseudomonadota</taxon>
        <taxon>Alphaproteobacteria</taxon>
        <taxon>Rhodospirillales</taxon>
        <taxon>Dongiaceae</taxon>
        <taxon>Dongia</taxon>
    </lineage>
</organism>
<sequence>MKAGTATATTFTLDTGDFSQLTSISGSSGNDTLIFTGTAYDLSSRALTSIEVLQAGSASDTTFTVDAADLATGGSVVGSSGTDTLTILGTAFNLASTGINSVEKLKGGSASDTTFTLDQADLVSGGSVIGSSGSDTIVAKGSALDLSSTTLTSIEKLQGSLAATTFTVDQTDLNTVGTITGSTGSDTLVAAGAALDLTSTVLNSIEILKGAAGGTTFTVDGIGATGADLVAGGSVVGVNSTTIDTLIIKGTTFDTTSTTLTNVEVLKAGSNAATTFTIDQADLASGGTVQGSTGSDTLVIKGTSLNLSNTTLTSIEKLQAGSNVATTFTVDQADLASNGTVQGSSSNDTLVASTTGLDLSSTTLTSVEILKAGLSAATTFTVDQADLASGGSVIGSTGADSLVAAGATLDLSSTTVSSIENLQAAAGGTTFTLDAADLASGGSVTGGVGSDTLIIKSTAFDLSSSTVTGVEKLQAGSALATTFTVDASDLASGGTVQGSSGIDTLMAKGTLVDLTSTTLSSIETLKTASSAGTTFKIDMTDFASLTAIQGGSGNDTLSINDTAYDLSSTALTSIERLQAGSASDTTFTVDQADLASGGSVIGSTGTDTLTATGATLDLTSTTLTSVEKLQAASVGTTFTVDAADLTVANQVAGAAGTDTLIVKGTSFDLSATAVTAVEILKAGSGTATTFTVDQNDLLAGGAVQGSSGVDTLAAAGTGLDLTSTTLNSIEILKAAAGGTTFTVDAADLAAGGSVTGGAGTDTLIIKGATFDVTSSALSSVDILKAGSNLATTFTVDQADLATGGSIVGSSGTDTLTTRGTALSLASTSLNSVEILQAGSNLATTFTVDNDDLTHLATINGSSGNDTLVANSASANLSSTTLGSIEILKAGLSVDTTFTVDQADLASAGSVQGSSGNDTLAAAGATLDLTSTTLSSIEKLQAAAGGTTFTVDTADLTSGGSVTGGAGTDTLVIKSAAFDLTSNTVTGVEILQAGLASATTFTVDQADLASNGSIVGSSGTDILTTRATALDLTSTTLTSVETLQAGSSLATTFTVDGDDFTKLTSIIGSTGSDTLSIKDTAYNLSSTSLTSIENLQAGSTNNTTFTVDQADLANGSNVIGNTNTDTLIINGTNFDVSSVTLTSVEKLQAGSASATTFTVNQADLATGGTVQGSGGNDKLVIAGTALDLTSTTLNSVEILQAGSSLATTFTVNANDLATAGSITGSTSNDTLIIADTAFDLTSTTLTSIEALTAGSNLATTFTVDKEDLASGGSVSGNGGNDTLIVKGLTVDLTSTSLSSVEILQASSNLATTFIVDAADLAAGGSVVGGSANDTLVIKGTAFNLSSTALNSIEILKASSSSATTFTLDAADLVSGGTLTGSTSIDTLVAAGTSIDLSSTAVSNIEILRAGLNVATTFTLDATDLAGFGTITGSSGNDTLEVKSANIDLSLVNLSNVEILKAGLAVATTFTVDQADLASGGTVQGSSGNDTLTFKSTAIDLTSTTLNSVEILKAGNVLATTFTLDQADLVSGGSVQGSNGSDTLIVKDAAIDLTSTALSSIEKLQAGSNAATTFTVDAADLASGGSVIGSTGTDTLIMKTTAFDLSSTSLTSIEKLQAGLNSATTFTVDQGDLAANGSVIGSSGNDTLVAVGTELNLSSTSLTSVEILKAGSNLATTFTVDQGDLAASGSVIGSSGNDTLVIAGTSANLTSTTLSSIEILKAASNLATTFTLDQNDLASSGTVQGSSGNDVLVINGVSLDLTSTSLDSVEIIQAGSASNTTFTLDQADLVSGGTVQGSTGTDILAVGFTSLDLSSTTLTSIENLKASQSISTIFTVDQADLSTAGSVTGSSSSDTLAIAGTSLNLTSTTLSSVEVLKAASGLATTFTVDVADLVSGGSVVGNSGNDTLIISGSTAVNLSSTGLTSVEILQAGTASATTFTVDQADLIGGGSIIGSSGSDTLTAFGTSLDLSNTSLTSIELLKAGSASPTTFIVDQADLASGGSITGSTGSDILQASGTLLDLSSTTLTSIEQLKAGNTQPTTFVVDQADLATSGTVTGNSSVDTLTIAGASLDLTSATLSSIEILKAGSASATTFTVDAADLASGGSVVGSTGNDTLLMKTTAFNLSSTSLTSVEILQAGVVTSNTFTLDQADLVAGGSVIGSSASDTLTAFGTVLDLSSTTLTSIERLLAGSASPSIFTVDQADLSSVTTITGSTGNDTLVASGTSLNLTSTAVTSFEILKAGTSLATTFTVDAGDLTSGGSVQGSSGDDILVMNTAGFNLSSTTLTSIEKLQAGVAAATTFTVDQADLIAGGSVIGSSGSDTLTAFGTVLDLSSTTLTSIERLLAGSASPTTFTVDQNDLASVTTITGSTGSDTLVASGTSLNLTSTAVTSFETLKAGTSFATTFTVDTGDLAASGTVQGSSGNDILVMNTSAFNLASTTLTSIEILQAGLNTATTFTVDQADLISGGSVIGSTGSDILLANGTTLDLSSTSLTSIETIKSGSVATTFTLDQADLVGVTSVTGSTGSDILVAAGTELNLGSAAVTSIEKLQAGLATATTFTVDQADLAASGTVQGSTGNDTLAAAGTALDLSSTILTSVEILRAANAAGTTFTVDVADLLSGGSVIGNSGNDTLAIKFSTVDLTSTTLSSIEIIDGSLTTATTFIINQADLASGGTVSGNAGVNDTLTIAGTSLDLSSSTLSSVEIITTNSTLGTTFIVDQTDLASTGSVTSNTNGTDTLVAAGSTLDLSSTILTSIEKLQAGTSIATTFTVDALDLAANGSVIGSSGLDSLVAKYTGFDLTSTTLTSIERLTAGLTTLTTFTVNQADLISGGSVTGTGSNNDILTIAGTTLDLSSTTLTSVESIKAGVTSSTTFIVDQADLLSGGSVTGSTSTDTLTIAAASMDLTSTSLSSVEILRAGLNSATTFTVDAADLLSGGSVIGSSGNDILVMNTSAFNLSSTTLTSVEILRTGVSVATTFTVDLADLAAGGSVVGSSGNDTLLVKDANYDLTNTSLTSVEILQAGISLATVFTVDQADLIGGGTVAGSNGADTLAIAGSALDLTGTTLTSVEIIRAGSGVATTFTLDASDLASGGTVWGSSGNDRLVLNGTAYDLTSTTLTSVEILQTGSSLASTFTLDASDLLSGGSVVGSSSTDTLSVLGTNVDLTSTTLTSIEVLKTVSALATTFLIDQADLLSGGTVIGSSGNDILSIVGSSLDLTSTTLTSVEILQAGTGVATTFIVDQADLLSAGSVIGNSGSDTLAASSNALDLTSTTLSSIEVLRANSVLATTFTVDQSDLLSGGSVTGNISADTLVINGTSLDLTSTTLNSVEIIRAGLATATTFTVDQADLLANGVVIGSSGNDTLLTNGNSLDLSSTSLSSVEIIKAGSNVATTFTVDQDDLATGGSVVGGAGSDTLIVNGHSIDLSNTVLTSIETVRSSAPSSASNFAVGGGVGGATIDLTSNGVIDTVSLATGYKVADVTSDATILSHSVTLNHFTDGTGGDVIDLSAITNGTPGSSTDISGYINLAAPATLKDALNIAATANGSSTASVVTFQYGGDTYVLVDNSASSSLTTDDVVVKLVGTHTLSDASNITF</sequence>
<dbReference type="EMBL" id="JAXCLX010000003">
    <property type="protein sequence ID" value="MDY0873796.1"/>
    <property type="molecule type" value="Genomic_DNA"/>
</dbReference>
<dbReference type="PRINTS" id="PR00313">
    <property type="entry name" value="CABNDNGRPT"/>
</dbReference>
<gene>
    <name evidence="1" type="ORF">SMD31_17780</name>
</gene>
<reference evidence="1 2" key="1">
    <citation type="journal article" date="2013" name="Antonie Van Leeuwenhoek">
        <title>Dongia rigui sp. nov., isolated from freshwater of a large wetland in Korea.</title>
        <authorList>
            <person name="Baik K.S."/>
            <person name="Hwang Y.M."/>
            <person name="Choi J.S."/>
            <person name="Kwon J."/>
            <person name="Seong C.N."/>
        </authorList>
    </citation>
    <scope>NUCLEOTIDE SEQUENCE [LARGE SCALE GENOMIC DNA]</scope>
    <source>
        <strain evidence="1 2">04SU4-P</strain>
    </source>
</reference>
<evidence type="ECO:0000313" key="1">
    <source>
        <dbReference type="EMBL" id="MDY0873796.1"/>
    </source>
</evidence>
<proteinExistence type="predicted"/>
<evidence type="ECO:0000313" key="2">
    <source>
        <dbReference type="Proteomes" id="UP001271769"/>
    </source>
</evidence>
<keyword evidence="2" id="KW-1185">Reference proteome</keyword>
<name>A0ABU5E4L2_9PROT</name>